<organism evidence="6">
    <name type="scientific">uncultured Rubrobacteraceae bacterium</name>
    <dbReference type="NCBI Taxonomy" id="349277"/>
    <lineage>
        <taxon>Bacteria</taxon>
        <taxon>Bacillati</taxon>
        <taxon>Actinomycetota</taxon>
        <taxon>Rubrobacteria</taxon>
        <taxon>Rubrobacterales</taxon>
        <taxon>Rubrobacteraceae</taxon>
        <taxon>environmental samples</taxon>
    </lineage>
</organism>
<accession>A0A6J4R3Q6</accession>
<dbReference type="InterPro" id="IPR036390">
    <property type="entry name" value="WH_DNA-bd_sf"/>
</dbReference>
<evidence type="ECO:0000313" key="6">
    <source>
        <dbReference type="EMBL" id="CAA9463248.1"/>
    </source>
</evidence>
<dbReference type="GO" id="GO:0000976">
    <property type="term" value="F:transcription cis-regulatory region binding"/>
    <property type="evidence" value="ECO:0007669"/>
    <property type="project" value="TreeGrafter"/>
</dbReference>
<dbReference type="Gene3D" id="3.40.190.290">
    <property type="match status" value="1"/>
</dbReference>
<reference evidence="6" key="1">
    <citation type="submission" date="2020-02" db="EMBL/GenBank/DDBJ databases">
        <authorList>
            <person name="Meier V. D."/>
        </authorList>
    </citation>
    <scope>NUCLEOTIDE SEQUENCE</scope>
    <source>
        <strain evidence="6">AVDCRST_MAG25</strain>
    </source>
</reference>
<dbReference type="GO" id="GO:0003700">
    <property type="term" value="F:DNA-binding transcription factor activity"/>
    <property type="evidence" value="ECO:0007669"/>
    <property type="project" value="InterPro"/>
</dbReference>
<gene>
    <name evidence="6" type="ORF">AVDCRST_MAG25-1155</name>
</gene>
<evidence type="ECO:0000256" key="3">
    <source>
        <dbReference type="ARBA" id="ARBA00023125"/>
    </source>
</evidence>
<dbReference type="PRINTS" id="PR00039">
    <property type="entry name" value="HTHLYSR"/>
</dbReference>
<dbReference type="AlphaFoldDB" id="A0A6J4R3Q6"/>
<evidence type="ECO:0000256" key="4">
    <source>
        <dbReference type="ARBA" id="ARBA00023163"/>
    </source>
</evidence>
<dbReference type="SUPFAM" id="SSF46785">
    <property type="entry name" value="Winged helix' DNA-binding domain"/>
    <property type="match status" value="1"/>
</dbReference>
<dbReference type="EMBL" id="CADCVI010000071">
    <property type="protein sequence ID" value="CAA9463248.1"/>
    <property type="molecule type" value="Genomic_DNA"/>
</dbReference>
<dbReference type="Pfam" id="PF00126">
    <property type="entry name" value="HTH_1"/>
    <property type="match status" value="1"/>
</dbReference>
<keyword evidence="3" id="KW-0238">DNA-binding</keyword>
<evidence type="ECO:0000259" key="5">
    <source>
        <dbReference type="PROSITE" id="PS50931"/>
    </source>
</evidence>
<sequence>MFLCVLEHGSLSAAGRELGMTQPAVSNHLHALEERFGVVLISRGRPMRATPAGLDLAVHARCVLGAVAELEERMSHHSGPHGRLAIGVSSTPGELLLPCLAVEFSGRYPEVALDARVADTEETVALLLAREVEVALVGRSVDHPRLVGRVVDEDELVPVTAASDPLASGPLEIGGLDGRPFVLREKGSATRQAVEEGFERAGRAAPPVAMELGSNAAVVGAVAAGAGIGVVPERTLGSHPLVQRLDVRGVRFSRPFVLLVERNRPLSPAAEAFVEICTLIGKVLS</sequence>
<protein>
    <submittedName>
        <fullName evidence="6">Transcriptional regulator, LysR family</fullName>
    </submittedName>
</protein>
<dbReference type="PANTHER" id="PTHR30126">
    <property type="entry name" value="HTH-TYPE TRANSCRIPTIONAL REGULATOR"/>
    <property type="match status" value="1"/>
</dbReference>
<dbReference type="Gene3D" id="1.10.10.10">
    <property type="entry name" value="Winged helix-like DNA-binding domain superfamily/Winged helix DNA-binding domain"/>
    <property type="match status" value="1"/>
</dbReference>
<dbReference type="SUPFAM" id="SSF53850">
    <property type="entry name" value="Periplasmic binding protein-like II"/>
    <property type="match status" value="1"/>
</dbReference>
<dbReference type="PROSITE" id="PS50931">
    <property type="entry name" value="HTH_LYSR"/>
    <property type="match status" value="1"/>
</dbReference>
<name>A0A6J4R3Q6_9ACTN</name>
<evidence type="ECO:0000256" key="1">
    <source>
        <dbReference type="ARBA" id="ARBA00009437"/>
    </source>
</evidence>
<dbReference type="InterPro" id="IPR005119">
    <property type="entry name" value="LysR_subst-bd"/>
</dbReference>
<keyword evidence="4" id="KW-0804">Transcription</keyword>
<comment type="similarity">
    <text evidence="1">Belongs to the LysR transcriptional regulatory family.</text>
</comment>
<dbReference type="PANTHER" id="PTHR30126:SF40">
    <property type="entry name" value="HTH-TYPE TRANSCRIPTIONAL REGULATOR GLTR"/>
    <property type="match status" value="1"/>
</dbReference>
<keyword evidence="2" id="KW-0805">Transcription regulation</keyword>
<dbReference type="InterPro" id="IPR000847">
    <property type="entry name" value="LysR_HTH_N"/>
</dbReference>
<feature type="domain" description="HTH lysR-type" evidence="5">
    <location>
        <begin position="1"/>
        <end position="50"/>
    </location>
</feature>
<proteinExistence type="inferred from homology"/>
<dbReference type="Pfam" id="PF03466">
    <property type="entry name" value="LysR_substrate"/>
    <property type="match status" value="1"/>
</dbReference>
<dbReference type="InterPro" id="IPR036388">
    <property type="entry name" value="WH-like_DNA-bd_sf"/>
</dbReference>
<evidence type="ECO:0000256" key="2">
    <source>
        <dbReference type="ARBA" id="ARBA00023015"/>
    </source>
</evidence>